<dbReference type="PANTHER" id="PTHR16124">
    <property type="entry name" value="MIS18-BINDING PROTEIN 1"/>
    <property type="match status" value="1"/>
</dbReference>
<dbReference type="Pfam" id="PF09133">
    <property type="entry name" value="SANTA"/>
    <property type="match status" value="1"/>
</dbReference>
<feature type="non-terminal residue" evidence="2">
    <location>
        <position position="1"/>
    </location>
</feature>
<organism evidence="2 3">
    <name type="scientific">Urocolius indicus</name>
    <name type="common">Red-faced mousebird</name>
    <name type="synonym">Colius indicus</name>
    <dbReference type="NCBI Taxonomy" id="458196"/>
    <lineage>
        <taxon>Eukaryota</taxon>
        <taxon>Metazoa</taxon>
        <taxon>Chordata</taxon>
        <taxon>Craniata</taxon>
        <taxon>Vertebrata</taxon>
        <taxon>Euteleostomi</taxon>
        <taxon>Archelosauria</taxon>
        <taxon>Archosauria</taxon>
        <taxon>Dinosauria</taxon>
        <taxon>Saurischia</taxon>
        <taxon>Theropoda</taxon>
        <taxon>Coelurosauria</taxon>
        <taxon>Aves</taxon>
        <taxon>Neognathae</taxon>
        <taxon>Neoaves</taxon>
        <taxon>Telluraves</taxon>
        <taxon>Coraciimorphae</taxon>
        <taxon>Coliiformes</taxon>
        <taxon>Coliidae</taxon>
        <taxon>Urocolius</taxon>
    </lineage>
</organism>
<comment type="caution">
    <text evidence="2">The sequence shown here is derived from an EMBL/GenBank/DDBJ whole genome shotgun (WGS) entry which is preliminary data.</text>
</comment>
<dbReference type="GO" id="GO:0000775">
    <property type="term" value="C:chromosome, centromeric region"/>
    <property type="evidence" value="ECO:0007669"/>
    <property type="project" value="TreeGrafter"/>
</dbReference>
<proteinExistence type="predicted"/>
<dbReference type="EMBL" id="WBNH01010365">
    <property type="protein sequence ID" value="NXX84552.1"/>
    <property type="molecule type" value="Genomic_DNA"/>
</dbReference>
<dbReference type="InterPro" id="IPR039110">
    <property type="entry name" value="KNL2-like"/>
</dbReference>
<evidence type="ECO:0000259" key="1">
    <source>
        <dbReference type="Pfam" id="PF09133"/>
    </source>
</evidence>
<feature type="domain" description="SANTA" evidence="1">
    <location>
        <begin position="4"/>
        <end position="90"/>
    </location>
</feature>
<protein>
    <submittedName>
        <fullName evidence="2">M18BP protein</fullName>
    </submittedName>
</protein>
<feature type="non-terminal residue" evidence="2">
    <location>
        <position position="101"/>
    </location>
</feature>
<dbReference type="AlphaFoldDB" id="A0A852L5C2"/>
<accession>A0A852L5C2</accession>
<dbReference type="OrthoDB" id="118550at2759"/>
<evidence type="ECO:0000313" key="3">
    <source>
        <dbReference type="Proteomes" id="UP000654395"/>
    </source>
</evidence>
<gene>
    <name evidence="2" type="primary">Mis18bp1_0</name>
    <name evidence="2" type="ORF">UROIND_R06480</name>
</gene>
<sequence>QESICLHHWTIKAMDGNTAICVEGKRKDMKDQPWHSNVVVERIARNQVKTSSGSIYLLQGNIDSSLMKKEGVPYRFIKRFMCGFPQKWKEHVEEFLEEVRR</sequence>
<name>A0A852L5C2_UROIN</name>
<dbReference type="Proteomes" id="UP000654395">
    <property type="component" value="Unassembled WGS sequence"/>
</dbReference>
<dbReference type="PANTHER" id="PTHR16124:SF3">
    <property type="entry name" value="MIS18-BINDING PROTEIN 1"/>
    <property type="match status" value="1"/>
</dbReference>
<reference evidence="2" key="1">
    <citation type="submission" date="2020-02" db="EMBL/GenBank/DDBJ databases">
        <title>Bird 10,000 Genomes (B10K) Project - Family phase.</title>
        <authorList>
            <person name="Zhang G."/>
        </authorList>
    </citation>
    <scope>NUCLEOTIDE SEQUENCE</scope>
    <source>
        <strain evidence="2">B10K-DU-030-59</strain>
    </source>
</reference>
<keyword evidence="3" id="KW-1185">Reference proteome</keyword>
<evidence type="ECO:0000313" key="2">
    <source>
        <dbReference type="EMBL" id="NXX84552.1"/>
    </source>
</evidence>
<dbReference type="InterPro" id="IPR015216">
    <property type="entry name" value="SANTA"/>
</dbReference>